<evidence type="ECO:0000313" key="1">
    <source>
        <dbReference type="EMBL" id="GBP39048.1"/>
    </source>
</evidence>
<dbReference type="Proteomes" id="UP000299102">
    <property type="component" value="Unassembled WGS sequence"/>
</dbReference>
<proteinExistence type="predicted"/>
<comment type="caution">
    <text evidence="1">The sequence shown here is derived from an EMBL/GenBank/DDBJ whole genome shotgun (WGS) entry which is preliminary data.</text>
</comment>
<reference evidence="1 2" key="1">
    <citation type="journal article" date="2019" name="Commun. Biol.">
        <title>The bagworm genome reveals a unique fibroin gene that provides high tensile strength.</title>
        <authorList>
            <person name="Kono N."/>
            <person name="Nakamura H."/>
            <person name="Ohtoshi R."/>
            <person name="Tomita M."/>
            <person name="Numata K."/>
            <person name="Arakawa K."/>
        </authorList>
    </citation>
    <scope>NUCLEOTIDE SEQUENCE [LARGE SCALE GENOMIC DNA]</scope>
</reference>
<protein>
    <submittedName>
        <fullName evidence="1">Guanylate cyclase 32E</fullName>
    </submittedName>
</protein>
<accession>A0A4C1VIW6</accession>
<dbReference type="STRING" id="151549.A0A4C1VIW6"/>
<dbReference type="OrthoDB" id="1890790at2759"/>
<evidence type="ECO:0000313" key="2">
    <source>
        <dbReference type="Proteomes" id="UP000299102"/>
    </source>
</evidence>
<sequence length="131" mass="14496">MMRELSAEPPFCVPNYHRIFESITRSGVRVGDEGRGGRVGSGVRGSGRAKVPIEAAHLYDAVGLWARAATAALRAGVPPTDGALLMKLLRPTTYRSVQGFDVSERRRPFSFFVIRCRYVLLSRFKFSYASA</sequence>
<dbReference type="InterPro" id="IPR028082">
    <property type="entry name" value="Peripla_BP_I"/>
</dbReference>
<dbReference type="Gene3D" id="3.40.50.2300">
    <property type="match status" value="1"/>
</dbReference>
<name>A0A4C1VIW6_EUMVA</name>
<dbReference type="SUPFAM" id="SSF53822">
    <property type="entry name" value="Periplasmic binding protein-like I"/>
    <property type="match status" value="1"/>
</dbReference>
<dbReference type="EMBL" id="BGZK01000358">
    <property type="protein sequence ID" value="GBP39048.1"/>
    <property type="molecule type" value="Genomic_DNA"/>
</dbReference>
<gene>
    <name evidence="1" type="primary">Gyc32E</name>
    <name evidence="1" type="ORF">EVAR_89270_1</name>
</gene>
<dbReference type="AlphaFoldDB" id="A0A4C1VIW6"/>
<organism evidence="1 2">
    <name type="scientific">Eumeta variegata</name>
    <name type="common">Bagworm moth</name>
    <name type="synonym">Eumeta japonica</name>
    <dbReference type="NCBI Taxonomy" id="151549"/>
    <lineage>
        <taxon>Eukaryota</taxon>
        <taxon>Metazoa</taxon>
        <taxon>Ecdysozoa</taxon>
        <taxon>Arthropoda</taxon>
        <taxon>Hexapoda</taxon>
        <taxon>Insecta</taxon>
        <taxon>Pterygota</taxon>
        <taxon>Neoptera</taxon>
        <taxon>Endopterygota</taxon>
        <taxon>Lepidoptera</taxon>
        <taxon>Glossata</taxon>
        <taxon>Ditrysia</taxon>
        <taxon>Tineoidea</taxon>
        <taxon>Psychidae</taxon>
        <taxon>Oiketicinae</taxon>
        <taxon>Eumeta</taxon>
    </lineage>
</organism>
<keyword evidence="2" id="KW-1185">Reference proteome</keyword>